<evidence type="ECO:0000313" key="4">
    <source>
        <dbReference type="Proteomes" id="UP000247973"/>
    </source>
</evidence>
<feature type="transmembrane region" description="Helical" evidence="1">
    <location>
        <begin position="218"/>
        <end position="236"/>
    </location>
</feature>
<organism evidence="3 4">
    <name type="scientific">Dysgonomonas alginatilytica</name>
    <dbReference type="NCBI Taxonomy" id="1605892"/>
    <lineage>
        <taxon>Bacteria</taxon>
        <taxon>Pseudomonadati</taxon>
        <taxon>Bacteroidota</taxon>
        <taxon>Bacteroidia</taxon>
        <taxon>Bacteroidales</taxon>
        <taxon>Dysgonomonadaceae</taxon>
        <taxon>Dysgonomonas</taxon>
    </lineage>
</organism>
<name>A0A2V3PIL7_9BACT</name>
<dbReference type="SUPFAM" id="SSF52540">
    <property type="entry name" value="P-loop containing nucleoside triphosphate hydrolases"/>
    <property type="match status" value="1"/>
</dbReference>
<comment type="caution">
    <text evidence="3">The sequence shown here is derived from an EMBL/GenBank/DDBJ whole genome shotgun (WGS) entry which is preliminary data.</text>
</comment>
<keyword evidence="1" id="KW-0472">Membrane</keyword>
<dbReference type="RefSeq" id="WP_110312308.1">
    <property type="nucleotide sequence ID" value="NZ_QICL01000035.1"/>
</dbReference>
<dbReference type="OrthoDB" id="1701659at2"/>
<gene>
    <name evidence="3" type="ORF">CLV62_13532</name>
</gene>
<dbReference type="Proteomes" id="UP000247973">
    <property type="component" value="Unassembled WGS sequence"/>
</dbReference>
<keyword evidence="1" id="KW-0812">Transmembrane</keyword>
<evidence type="ECO:0000313" key="3">
    <source>
        <dbReference type="EMBL" id="PXV59460.1"/>
    </source>
</evidence>
<dbReference type="AlphaFoldDB" id="A0A2V3PIL7"/>
<dbReference type="EMBL" id="QICL01000035">
    <property type="protein sequence ID" value="PXV59460.1"/>
    <property type="molecule type" value="Genomic_DNA"/>
</dbReference>
<proteinExistence type="predicted"/>
<protein>
    <recommendedName>
        <fullName evidence="2">YobI-like P-loop NTPase domain-containing protein</fullName>
    </recommendedName>
</protein>
<dbReference type="Pfam" id="PF20693">
    <property type="entry name" value="YobI-ATPase"/>
    <property type="match status" value="1"/>
</dbReference>
<reference evidence="3 4" key="1">
    <citation type="submission" date="2018-03" db="EMBL/GenBank/DDBJ databases">
        <title>Genomic Encyclopedia of Archaeal and Bacterial Type Strains, Phase II (KMG-II): from individual species to whole genera.</title>
        <authorList>
            <person name="Goeker M."/>
        </authorList>
    </citation>
    <scope>NUCLEOTIDE SEQUENCE [LARGE SCALE GENOMIC DNA]</scope>
    <source>
        <strain evidence="3 4">DSM 100214</strain>
    </source>
</reference>
<evidence type="ECO:0000256" key="1">
    <source>
        <dbReference type="SAM" id="Phobius"/>
    </source>
</evidence>
<keyword evidence="1" id="KW-1133">Transmembrane helix</keyword>
<keyword evidence="4" id="KW-1185">Reference proteome</keyword>
<sequence length="1244" mass="146145">MKEKIIETTAWLIKKLHKLHFSLTYKDVGEVGYSSLSPIDNYSIENDETQIDTTVDDNQIIKSDDYLKALLWALKNRRTENIKNIALTGPYGSGKSSILRTFQKHYRGEDLKFLEISLATFKEENPKIDVNGDKIEPDKGQLLRLIETSILEQIFYHEDDNKVPDSRFKKIRSYSKKQLFGNATCLLLFIIAVLNYFFPYLTQSIFKDNPFSGNVCNWLHYGGIVIIIIGIFFIIYKSIRLINSVTLNKLNIQNAEIGFGDNNSNKSILNHHIDEILYFFSVRPYNVVIIEDLDRFRETEIFTKLREVNLLLNSSERTKRKDIVFIYAVRDEMFTDKERAKFFDFIIPIIPIINSSNSGEILRSKKIKYSYDISDRFIEDISFYIDDMRLLNNICNEFYLYKQKLNESLNQDKLFAIITYKNMYPNDFVQLSCNEGDLYGTLHSKRTYIKQEADKIDKQIKEYKAEISSLENLFIKNVSDLRKLYILLLIQKLDRYKIFIVNEEEITVDKLSQDENFAYFIKNELKYQSWNYSSYYGWQSVNSEISISFSEIEREFDANKTYSQREIEIKEYNQGKTNLLKNKIKESEKEKLKTRSLKIEELLKLNLSIELNISGDLNKNFIYTLLKNGYITEDYIDYISLFHEGSITRTDHQYIISLRNGIKLEADYALNKLDKLVEKLNPLDFETEYILNYNLVDFLLYSSSSYTNQLQAVFNKLKDESSASIEFINGFIETSENLEVFVKILCNCWVNIWAYINNELSYSDQDNLKYLKLILEYAELSSIKEIAKQSNLEQTILGKKDFLSIIQNEDKLIQIIQELDILFTDIDFQNSPDSLLEFIYENDYYQIDTSIIVPIIKKFGKFDQVAFDTSNYTAILKSECPYLIEFIESNIELYIDDIYLEIETNVKEEENSYLKLLNNKEISLDDKIILIHKINTKITTLSNVKDKTFYPTLFSENKVIPKWQNLLLYYNIDEKITDQMIVFLNNHDNANELSTVKMETKVNDKDIYGKMCRNIILCDDINNENFDLILISVPWWYDNIDISNLSIHKVTSLIKRVKIRPTLDGYKLIKEYSNELVILLIEERKNLILEIVGQIEWDSNDLNLILKSNRITNSEKKTFLNNCADGTIADNKENLNLINQIMLDDLNFVVNNNLIKMMILEKRNSIVNRIRLFNQYSSLITSLDDLIDSLSGNYLEIPNKSKRAILDDTQYNRRFLDILKNRNYIASYSDKKGDLRVYHSKKND</sequence>
<accession>A0A2V3PIL7</accession>
<evidence type="ECO:0000259" key="2">
    <source>
        <dbReference type="Pfam" id="PF20693"/>
    </source>
</evidence>
<dbReference type="InterPro" id="IPR027417">
    <property type="entry name" value="P-loop_NTPase"/>
</dbReference>
<feature type="domain" description="YobI-like P-loop NTPase" evidence="2">
    <location>
        <begin position="66"/>
        <end position="439"/>
    </location>
</feature>
<dbReference type="Gene3D" id="3.40.50.300">
    <property type="entry name" value="P-loop containing nucleotide triphosphate hydrolases"/>
    <property type="match status" value="1"/>
</dbReference>
<feature type="transmembrane region" description="Helical" evidence="1">
    <location>
        <begin position="179"/>
        <end position="198"/>
    </location>
</feature>
<dbReference type="InterPro" id="IPR048428">
    <property type="entry name" value="YobI-NTPase"/>
</dbReference>